<dbReference type="PRINTS" id="PR01042">
    <property type="entry name" value="TRNASYNTHASP"/>
</dbReference>
<dbReference type="PANTHER" id="PTHR22594:SF5">
    <property type="entry name" value="ASPARTATE--TRNA LIGASE, MITOCHONDRIAL"/>
    <property type="match status" value="1"/>
</dbReference>
<keyword evidence="4" id="KW-0067">ATP-binding</keyword>
<dbReference type="Gene3D" id="2.40.50.140">
    <property type="entry name" value="Nucleic acid-binding proteins"/>
    <property type="match status" value="1"/>
</dbReference>
<dbReference type="SUPFAM" id="SSF55681">
    <property type="entry name" value="Class II aaRS and biotin synthetases"/>
    <property type="match status" value="1"/>
</dbReference>
<dbReference type="GO" id="GO:0004812">
    <property type="term" value="F:aminoacyl-tRNA ligase activity"/>
    <property type="evidence" value="ECO:0007669"/>
    <property type="project" value="UniProtKB-KW"/>
</dbReference>
<evidence type="ECO:0000256" key="1">
    <source>
        <dbReference type="ARBA" id="ARBA00006303"/>
    </source>
</evidence>
<dbReference type="InterPro" id="IPR004365">
    <property type="entry name" value="NA-bd_OB_tRNA"/>
</dbReference>
<organism evidence="8 9">
    <name type="scientific">Umbra pygmaea</name>
    <name type="common">Eastern mudminnow</name>
    <dbReference type="NCBI Taxonomy" id="75934"/>
    <lineage>
        <taxon>Eukaryota</taxon>
        <taxon>Metazoa</taxon>
        <taxon>Chordata</taxon>
        <taxon>Craniata</taxon>
        <taxon>Vertebrata</taxon>
        <taxon>Euteleostomi</taxon>
        <taxon>Actinopterygii</taxon>
        <taxon>Neopterygii</taxon>
        <taxon>Teleostei</taxon>
        <taxon>Protacanthopterygii</taxon>
        <taxon>Esociformes</taxon>
        <taxon>Umbridae</taxon>
        <taxon>Umbra</taxon>
    </lineage>
</organism>
<sequence>MASKCRALAHRMHLLCRQDTRTCSRWRGIAVPIANQGHLIKPSVIPMCSFNVNKHSTYTRDSSTLSLRSHTCGELRPAHVGEEVTLCGWLQYLRQDLFVILRDFSGLVQIIVSQDKAKINLKRALFVLPLESVIMVKGIVRLRPNGQENKAMPTGEIEVLAESVDILNICCKLPFEVKDFVKKSESLRMQYRYLDLRSSQMQYNLRLRSQLVMKMREYLCNVHGFVDVETPSLFKRTPGGAKEFVVPSREPGRFYSLPQSPQQFKQLLMVAGFDRYFQLARCYRDEGSKADRQPEFTQLDIEMSFVNQSGIQRLIEGLVQYCWPVEKGPVSTPFPCMTYEEAMRDYGVDKPDTRFDMKLVDISETFRNTEIEFLKEAINQPGGCIQAVRVPDGAKHLKGQDQESLKQTAKIQFGQEVSVVLVKADGALKSPLSKVLPTSAKQQLVQMAQARPGDLLLMSAGTQECVRPLLGKLRLQCAELLEGSGVAVRNPSAFHFLWVSDFPLFLPKEEDPGQLESAHHPFTAPHPEDKHLLYSQPHKARGQHYDLVLNGCEIGGGSIRIHRASEQQYVLQTILKEDPSLLSHLLEALDSGAPPHGGIALGLDRLVSIIVGAPSIRDVIAFPKSFKGRDLMCQAPDFVSEDELKPYHISVNWPAEGEGTLEDLM</sequence>
<dbReference type="InterPro" id="IPR047090">
    <property type="entry name" value="AspRS_core"/>
</dbReference>
<dbReference type="Gene3D" id="3.30.930.10">
    <property type="entry name" value="Bira Bifunctional Protein, Domain 2"/>
    <property type="match status" value="1"/>
</dbReference>
<dbReference type="InterPro" id="IPR004115">
    <property type="entry name" value="GAD-like_sf"/>
</dbReference>
<dbReference type="InterPro" id="IPR012340">
    <property type="entry name" value="NA-bd_OB-fold"/>
</dbReference>
<proteinExistence type="inferred from homology"/>
<dbReference type="CDD" id="cd00777">
    <property type="entry name" value="AspRS_core"/>
    <property type="match status" value="1"/>
</dbReference>
<keyword evidence="9" id="KW-1185">Reference proteome</keyword>
<dbReference type="Pfam" id="PF01336">
    <property type="entry name" value="tRNA_anti-codon"/>
    <property type="match status" value="1"/>
</dbReference>
<comment type="similarity">
    <text evidence="1">Belongs to the class-II aminoacyl-tRNA synthetase family. Type 1 subfamily.</text>
</comment>
<dbReference type="GO" id="GO:0006412">
    <property type="term" value="P:translation"/>
    <property type="evidence" value="ECO:0007669"/>
    <property type="project" value="UniProtKB-KW"/>
</dbReference>
<name>A0ABD0W675_UMBPY</name>
<dbReference type="NCBIfam" id="TIGR00459">
    <property type="entry name" value="aspS_bact"/>
    <property type="match status" value="1"/>
</dbReference>
<evidence type="ECO:0000313" key="8">
    <source>
        <dbReference type="EMBL" id="KAL0966046.1"/>
    </source>
</evidence>
<protein>
    <recommendedName>
        <fullName evidence="7">Aminoacyl-transfer RNA synthetases class-II family profile domain-containing protein</fullName>
    </recommendedName>
</protein>
<dbReference type="InterPro" id="IPR004524">
    <property type="entry name" value="Asp-tRNA-ligase_1"/>
</dbReference>
<dbReference type="SUPFAM" id="SSF55261">
    <property type="entry name" value="GAD domain-like"/>
    <property type="match status" value="1"/>
</dbReference>
<dbReference type="EMBL" id="JAGEUA010000009">
    <property type="protein sequence ID" value="KAL0966046.1"/>
    <property type="molecule type" value="Genomic_DNA"/>
</dbReference>
<evidence type="ECO:0000256" key="5">
    <source>
        <dbReference type="ARBA" id="ARBA00022917"/>
    </source>
</evidence>
<dbReference type="Gene3D" id="3.30.1360.30">
    <property type="entry name" value="GAD-like domain"/>
    <property type="match status" value="1"/>
</dbReference>
<dbReference type="GO" id="GO:0005737">
    <property type="term" value="C:cytoplasm"/>
    <property type="evidence" value="ECO:0007669"/>
    <property type="project" value="UniProtKB-ARBA"/>
</dbReference>
<dbReference type="InterPro" id="IPR004364">
    <property type="entry name" value="Aa-tRNA-synt_II"/>
</dbReference>
<evidence type="ECO:0000256" key="4">
    <source>
        <dbReference type="ARBA" id="ARBA00022840"/>
    </source>
</evidence>
<dbReference type="InterPro" id="IPR045864">
    <property type="entry name" value="aa-tRNA-synth_II/BPL/LPL"/>
</dbReference>
<comment type="caution">
    <text evidence="8">The sequence shown here is derived from an EMBL/GenBank/DDBJ whole genome shotgun (WGS) entry which is preliminary data.</text>
</comment>
<keyword evidence="3" id="KW-0547">Nucleotide-binding</keyword>
<dbReference type="PANTHER" id="PTHR22594">
    <property type="entry name" value="ASPARTYL/LYSYL-TRNA SYNTHETASE"/>
    <property type="match status" value="1"/>
</dbReference>
<dbReference type="PROSITE" id="PS50862">
    <property type="entry name" value="AA_TRNA_LIGASE_II"/>
    <property type="match status" value="1"/>
</dbReference>
<dbReference type="GO" id="GO:0005524">
    <property type="term" value="F:ATP binding"/>
    <property type="evidence" value="ECO:0007669"/>
    <property type="project" value="UniProtKB-KW"/>
</dbReference>
<gene>
    <name evidence="8" type="ORF">UPYG_G00290040</name>
</gene>
<dbReference type="InterPro" id="IPR029351">
    <property type="entry name" value="GAD_dom"/>
</dbReference>
<evidence type="ECO:0000259" key="7">
    <source>
        <dbReference type="PROSITE" id="PS50862"/>
    </source>
</evidence>
<reference evidence="8 9" key="1">
    <citation type="submission" date="2024-06" db="EMBL/GenBank/DDBJ databases">
        <authorList>
            <person name="Pan Q."/>
            <person name="Wen M."/>
            <person name="Jouanno E."/>
            <person name="Zahm M."/>
            <person name="Klopp C."/>
            <person name="Cabau C."/>
            <person name="Louis A."/>
            <person name="Berthelot C."/>
            <person name="Parey E."/>
            <person name="Roest Crollius H."/>
            <person name="Montfort J."/>
            <person name="Robinson-Rechavi M."/>
            <person name="Bouchez O."/>
            <person name="Lampietro C."/>
            <person name="Lopez Roques C."/>
            <person name="Donnadieu C."/>
            <person name="Postlethwait J."/>
            <person name="Bobe J."/>
            <person name="Verreycken H."/>
            <person name="Guiguen Y."/>
        </authorList>
    </citation>
    <scope>NUCLEOTIDE SEQUENCE [LARGE SCALE GENOMIC DNA]</scope>
    <source>
        <strain evidence="8">Up_M1</strain>
        <tissue evidence="8">Testis</tissue>
    </source>
</reference>
<dbReference type="Proteomes" id="UP001557470">
    <property type="component" value="Unassembled WGS sequence"/>
</dbReference>
<dbReference type="InterPro" id="IPR006195">
    <property type="entry name" value="aa-tRNA-synth_II"/>
</dbReference>
<evidence type="ECO:0000313" key="9">
    <source>
        <dbReference type="Proteomes" id="UP001557470"/>
    </source>
</evidence>
<dbReference type="AlphaFoldDB" id="A0ABD0W675"/>
<dbReference type="Pfam" id="PF00152">
    <property type="entry name" value="tRNA-synt_2"/>
    <property type="match status" value="1"/>
</dbReference>
<keyword evidence="6" id="KW-0030">Aminoacyl-tRNA synthetase</keyword>
<evidence type="ECO:0000256" key="6">
    <source>
        <dbReference type="ARBA" id="ARBA00023146"/>
    </source>
</evidence>
<feature type="domain" description="Aminoacyl-transfer RNA synthetases class-II family profile" evidence="7">
    <location>
        <begin position="205"/>
        <end position="623"/>
    </location>
</feature>
<dbReference type="Pfam" id="PF02938">
    <property type="entry name" value="GAD"/>
    <property type="match status" value="1"/>
</dbReference>
<keyword evidence="2" id="KW-0436">Ligase</keyword>
<dbReference type="CDD" id="cd04317">
    <property type="entry name" value="EcAspRS_like_N"/>
    <property type="match status" value="1"/>
</dbReference>
<evidence type="ECO:0000256" key="2">
    <source>
        <dbReference type="ARBA" id="ARBA00022598"/>
    </source>
</evidence>
<dbReference type="SUPFAM" id="SSF50249">
    <property type="entry name" value="Nucleic acid-binding proteins"/>
    <property type="match status" value="1"/>
</dbReference>
<dbReference type="InterPro" id="IPR002312">
    <property type="entry name" value="Asp/Asn-tRNA-synth_IIb"/>
</dbReference>
<dbReference type="InterPro" id="IPR047089">
    <property type="entry name" value="Asp-tRNA-ligase_1_N"/>
</dbReference>
<evidence type="ECO:0000256" key="3">
    <source>
        <dbReference type="ARBA" id="ARBA00022741"/>
    </source>
</evidence>
<accession>A0ABD0W675</accession>
<keyword evidence="5" id="KW-0648">Protein biosynthesis</keyword>
<dbReference type="NCBIfam" id="NF001750">
    <property type="entry name" value="PRK00476.1"/>
    <property type="match status" value="1"/>
</dbReference>
<dbReference type="HAMAP" id="MF_00044">
    <property type="entry name" value="Asp_tRNA_synth_type1"/>
    <property type="match status" value="1"/>
</dbReference>